<gene>
    <name evidence="1" type="ORF">CHH61_03225</name>
</gene>
<dbReference type="Proteomes" id="UP000216133">
    <property type="component" value="Unassembled WGS sequence"/>
</dbReference>
<name>A0A268S6D6_SHOCL</name>
<dbReference type="SUPFAM" id="SSF53474">
    <property type="entry name" value="alpha/beta-Hydrolases"/>
    <property type="match status" value="1"/>
</dbReference>
<dbReference type="RefSeq" id="WP_095238152.1">
    <property type="nucleotide sequence ID" value="NZ_CP155469.1"/>
</dbReference>
<protein>
    <recommendedName>
        <fullName evidence="3">Esterase family protein</fullName>
    </recommendedName>
</protein>
<accession>A0A268S6D6</accession>
<dbReference type="PANTHER" id="PTHR48098">
    <property type="entry name" value="ENTEROCHELIN ESTERASE-RELATED"/>
    <property type="match status" value="1"/>
</dbReference>
<dbReference type="AlphaFoldDB" id="A0A268S6D6"/>
<proteinExistence type="predicted"/>
<evidence type="ECO:0008006" key="3">
    <source>
        <dbReference type="Google" id="ProtNLM"/>
    </source>
</evidence>
<dbReference type="PANTHER" id="PTHR48098:SF3">
    <property type="entry name" value="IRON(III) ENTEROBACTIN ESTERASE"/>
    <property type="match status" value="1"/>
</dbReference>
<sequence>MAGLNGQLSELKIESTYLAEMIPLSIYKPPHYTPLKSYRLLICQDGQDYFRLGRIPRQAEALMEEGDIEEVVIVGAPYPSVPTRRKWYHPEGEDAENYRRFLACELLPFLEQEISTEPLPEARILAGDSLAATVSLQTALEYPNIFGKVVLHSPFVSEQVLEQVNQFSNSDSLTIYHVIGLEETEVTLTNGDVADFLTPNRRLNKLLEQGPFSYTYYEFQGNHTWTYWQKDLPRALQTVLPLF</sequence>
<evidence type="ECO:0000313" key="1">
    <source>
        <dbReference type="EMBL" id="PAF27486.1"/>
    </source>
</evidence>
<dbReference type="EMBL" id="NPBS01000012">
    <property type="protein sequence ID" value="PAF27486.1"/>
    <property type="molecule type" value="Genomic_DNA"/>
</dbReference>
<dbReference type="Pfam" id="PF00756">
    <property type="entry name" value="Esterase"/>
    <property type="match status" value="1"/>
</dbReference>
<organism evidence="1 2">
    <name type="scientific">Shouchella clausii</name>
    <name type="common">Alkalihalobacillus clausii</name>
    <dbReference type="NCBI Taxonomy" id="79880"/>
    <lineage>
        <taxon>Bacteria</taxon>
        <taxon>Bacillati</taxon>
        <taxon>Bacillota</taxon>
        <taxon>Bacilli</taxon>
        <taxon>Bacillales</taxon>
        <taxon>Bacillaceae</taxon>
        <taxon>Shouchella</taxon>
    </lineage>
</organism>
<reference evidence="1 2" key="1">
    <citation type="submission" date="2017-07" db="EMBL/GenBank/DDBJ databases">
        <title>Isolation and whole genome analysis of endospore-forming bacteria from heroin.</title>
        <authorList>
            <person name="Kalinowski J."/>
            <person name="Ahrens B."/>
            <person name="Al-Dilaimi A."/>
            <person name="Winkler A."/>
            <person name="Wibberg D."/>
            <person name="Schleenbecker U."/>
            <person name="Ruckert C."/>
            <person name="Wolfel R."/>
            <person name="Grass G."/>
        </authorList>
    </citation>
    <scope>NUCLEOTIDE SEQUENCE [LARGE SCALE GENOMIC DNA]</scope>
    <source>
        <strain evidence="1 2">7523-2</strain>
    </source>
</reference>
<evidence type="ECO:0000313" key="2">
    <source>
        <dbReference type="Proteomes" id="UP000216133"/>
    </source>
</evidence>
<comment type="caution">
    <text evidence="1">The sequence shown here is derived from an EMBL/GenBank/DDBJ whole genome shotgun (WGS) entry which is preliminary data.</text>
</comment>
<dbReference type="InterPro" id="IPR000801">
    <property type="entry name" value="Esterase-like"/>
</dbReference>
<dbReference type="InterPro" id="IPR029058">
    <property type="entry name" value="AB_hydrolase_fold"/>
</dbReference>
<dbReference type="Gene3D" id="3.40.50.1820">
    <property type="entry name" value="alpha/beta hydrolase"/>
    <property type="match status" value="1"/>
</dbReference>
<dbReference type="InterPro" id="IPR050583">
    <property type="entry name" value="Mycobacterial_A85_antigen"/>
</dbReference>